<evidence type="ECO:0000313" key="1">
    <source>
        <dbReference type="EMBL" id="MBD2650959.1"/>
    </source>
</evidence>
<proteinExistence type="predicted"/>
<sequence>MSNTDTNFHQLFQPKSQFNEDNENPTLLLNRLTPTDDQIKDWLQSPQIKQWLTKLLMGIPNNLKIEAINTIIKNVTQNPDKDCRVQFGSSTIGVEVLRWQLWAFYKLPYASGIKTPDCPYTLKKHLDTPD</sequence>
<keyword evidence="2" id="KW-1185">Reference proteome</keyword>
<protein>
    <submittedName>
        <fullName evidence="1">Uncharacterized protein</fullName>
    </submittedName>
</protein>
<organism evidence="1 2">
    <name type="scientific">Nostoc foliaceum FACHB-393</name>
    <dbReference type="NCBI Taxonomy" id="2692915"/>
    <lineage>
        <taxon>Bacteria</taxon>
        <taxon>Bacillati</taxon>
        <taxon>Cyanobacteriota</taxon>
        <taxon>Cyanophyceae</taxon>
        <taxon>Nostocales</taxon>
        <taxon>Nostocaceae</taxon>
        <taxon>Nostoc</taxon>
        <taxon>Nostoc foliaceum</taxon>
    </lineage>
</organism>
<gene>
    <name evidence="1" type="ORF">H6G92_33160</name>
</gene>
<comment type="caution">
    <text evidence="1">The sequence shown here is derived from an EMBL/GenBank/DDBJ whole genome shotgun (WGS) entry which is preliminary data.</text>
</comment>
<name>A0ABR8IJ96_9NOSO</name>
<dbReference type="RefSeq" id="WP_190900514.1">
    <property type="nucleotide sequence ID" value="NZ_JACJTD010000078.1"/>
</dbReference>
<dbReference type="EMBL" id="JACJTD010000078">
    <property type="protein sequence ID" value="MBD2650959.1"/>
    <property type="molecule type" value="Genomic_DNA"/>
</dbReference>
<evidence type="ECO:0000313" key="2">
    <source>
        <dbReference type="Proteomes" id="UP000643580"/>
    </source>
</evidence>
<accession>A0ABR8IJ96</accession>
<dbReference type="Proteomes" id="UP000643580">
    <property type="component" value="Unassembled WGS sequence"/>
</dbReference>
<reference evidence="1 2" key="1">
    <citation type="journal article" date="2020" name="ISME J.">
        <title>Comparative genomics reveals insights into cyanobacterial evolution and habitat adaptation.</title>
        <authorList>
            <person name="Chen M.Y."/>
            <person name="Teng W.K."/>
            <person name="Zhao L."/>
            <person name="Hu C.X."/>
            <person name="Zhou Y.K."/>
            <person name="Han B.P."/>
            <person name="Song L.R."/>
            <person name="Shu W.S."/>
        </authorList>
    </citation>
    <scope>NUCLEOTIDE SEQUENCE [LARGE SCALE GENOMIC DNA]</scope>
    <source>
        <strain evidence="1 2">FACHB-393</strain>
    </source>
</reference>